<dbReference type="InterPro" id="IPR003593">
    <property type="entry name" value="AAA+_ATPase"/>
</dbReference>
<dbReference type="PANTHER" id="PTHR42798">
    <property type="entry name" value="LIPOPROTEIN-RELEASING SYSTEM ATP-BINDING PROTEIN LOLD"/>
    <property type="match status" value="1"/>
</dbReference>
<comment type="caution">
    <text evidence="6">The sequence shown here is derived from an EMBL/GenBank/DDBJ whole genome shotgun (WGS) entry which is preliminary data.</text>
</comment>
<comment type="similarity">
    <text evidence="1">Belongs to the ABC transporter superfamily.</text>
</comment>
<evidence type="ECO:0000259" key="5">
    <source>
        <dbReference type="PROSITE" id="PS50893"/>
    </source>
</evidence>
<dbReference type="InterPro" id="IPR003439">
    <property type="entry name" value="ABC_transporter-like_ATP-bd"/>
</dbReference>
<dbReference type="InterPro" id="IPR017871">
    <property type="entry name" value="ABC_transporter-like_CS"/>
</dbReference>
<dbReference type="SUPFAM" id="SSF52540">
    <property type="entry name" value="P-loop containing nucleoside triphosphate hydrolases"/>
    <property type="match status" value="1"/>
</dbReference>
<evidence type="ECO:0000313" key="7">
    <source>
        <dbReference type="Proteomes" id="UP000187439"/>
    </source>
</evidence>
<feature type="domain" description="ABC transporter" evidence="5">
    <location>
        <begin position="2"/>
        <end position="221"/>
    </location>
</feature>
<protein>
    <submittedName>
        <fullName evidence="6">Macrolide ABC transporter ATP-binding protein</fullName>
    </submittedName>
</protein>
<keyword evidence="2" id="KW-0813">Transport</keyword>
<dbReference type="InterPro" id="IPR017911">
    <property type="entry name" value="MacB-like_ATP-bd"/>
</dbReference>
<dbReference type="SMART" id="SM00382">
    <property type="entry name" value="AAA"/>
    <property type="match status" value="1"/>
</dbReference>
<proteinExistence type="inferred from homology"/>
<dbReference type="AlphaFoldDB" id="A0A1R0XUU1"/>
<evidence type="ECO:0000256" key="3">
    <source>
        <dbReference type="ARBA" id="ARBA00022741"/>
    </source>
</evidence>
<dbReference type="Proteomes" id="UP000187439">
    <property type="component" value="Unassembled WGS sequence"/>
</dbReference>
<organism evidence="6 7">
    <name type="scientific">Paenibacillus odorifer</name>
    <dbReference type="NCBI Taxonomy" id="189426"/>
    <lineage>
        <taxon>Bacteria</taxon>
        <taxon>Bacillati</taxon>
        <taxon>Bacillota</taxon>
        <taxon>Bacilli</taxon>
        <taxon>Bacillales</taxon>
        <taxon>Paenibacillaceae</taxon>
        <taxon>Paenibacillus</taxon>
    </lineage>
</organism>
<dbReference type="CDD" id="cd03255">
    <property type="entry name" value="ABC_MJ0796_LolCDE_FtsE"/>
    <property type="match status" value="1"/>
</dbReference>
<accession>A0A1R0XUU1</accession>
<dbReference type="PROSITE" id="PS50893">
    <property type="entry name" value="ABC_TRANSPORTER_2"/>
    <property type="match status" value="1"/>
</dbReference>
<dbReference type="Pfam" id="PF00005">
    <property type="entry name" value="ABC_tran"/>
    <property type="match status" value="1"/>
</dbReference>
<evidence type="ECO:0000256" key="2">
    <source>
        <dbReference type="ARBA" id="ARBA00022448"/>
    </source>
</evidence>
<evidence type="ECO:0000256" key="4">
    <source>
        <dbReference type="ARBA" id="ARBA00022840"/>
    </source>
</evidence>
<keyword evidence="4 6" id="KW-0067">ATP-binding</keyword>
<dbReference type="GO" id="GO:0016887">
    <property type="term" value="F:ATP hydrolysis activity"/>
    <property type="evidence" value="ECO:0007669"/>
    <property type="project" value="InterPro"/>
</dbReference>
<evidence type="ECO:0000256" key="1">
    <source>
        <dbReference type="ARBA" id="ARBA00005417"/>
    </source>
</evidence>
<dbReference type="PANTHER" id="PTHR42798:SF4">
    <property type="entry name" value="ABC TRANSPORTER DOMAIN-CONTAINING PROTEIN"/>
    <property type="match status" value="1"/>
</dbReference>
<dbReference type="InterPro" id="IPR027417">
    <property type="entry name" value="P-loop_NTPase"/>
</dbReference>
<name>A0A1R0XUU1_9BACL</name>
<sequence length="221" mass="24403">MIECVNVKKDFSTDKNVQHVLKGIDLTIEQGDFITIMGKSGSGKTSFLNCISLLTDVTEGQILVDGRSIDTKNRKEIEQIRQDYIGLVFQNSNLIPCLSPIENLIIAIHENLSYAKKKSRAMEMLERVGLTSKHNHKTPTLSGGEMQRVAIARALINNPKMILCDEPTGALDAATGKSIMDFLLEVSTSYNSALVIVTHDHSIGSLGKRQYLMNEGLLNEI</sequence>
<keyword evidence="3" id="KW-0547">Nucleotide-binding</keyword>
<dbReference type="RefSeq" id="WP_076120121.1">
    <property type="nucleotide sequence ID" value="NZ_MPTC01000016.1"/>
</dbReference>
<dbReference type="Gene3D" id="3.40.50.300">
    <property type="entry name" value="P-loop containing nucleotide triphosphate hydrolases"/>
    <property type="match status" value="1"/>
</dbReference>
<dbReference type="OrthoDB" id="9791546at2"/>
<dbReference type="EMBL" id="MPTC01000016">
    <property type="protein sequence ID" value="OMD38826.1"/>
    <property type="molecule type" value="Genomic_DNA"/>
</dbReference>
<dbReference type="GO" id="GO:0005524">
    <property type="term" value="F:ATP binding"/>
    <property type="evidence" value="ECO:0007669"/>
    <property type="project" value="UniProtKB-KW"/>
</dbReference>
<evidence type="ECO:0000313" key="6">
    <source>
        <dbReference type="EMBL" id="OMD38826.1"/>
    </source>
</evidence>
<gene>
    <name evidence="6" type="ORF">BSK52_18095</name>
</gene>
<reference evidence="6 7" key="1">
    <citation type="submission" date="2016-10" db="EMBL/GenBank/DDBJ databases">
        <title>Paenibacillus species isolates.</title>
        <authorList>
            <person name="Beno S.M."/>
        </authorList>
    </citation>
    <scope>NUCLEOTIDE SEQUENCE [LARGE SCALE GENOMIC DNA]</scope>
    <source>
        <strain evidence="6 7">FSL H7-0710</strain>
    </source>
</reference>
<dbReference type="PROSITE" id="PS00211">
    <property type="entry name" value="ABC_TRANSPORTER_1"/>
    <property type="match status" value="1"/>
</dbReference>